<protein>
    <submittedName>
        <fullName evidence="2">Ribosomal protein S6 modification protein</fullName>
    </submittedName>
</protein>
<dbReference type="PANTHER" id="PTHR38037">
    <property type="entry name" value="ZN_PROTEASE DOMAIN-CONTAINING PROTEIN"/>
    <property type="match status" value="1"/>
</dbReference>
<organism evidence="2">
    <name type="scientific">Shewanella frigidimarina</name>
    <dbReference type="NCBI Taxonomy" id="56812"/>
    <lineage>
        <taxon>Bacteria</taxon>
        <taxon>Pseudomonadati</taxon>
        <taxon>Pseudomonadota</taxon>
        <taxon>Gammaproteobacteria</taxon>
        <taxon>Alteromonadales</taxon>
        <taxon>Shewanellaceae</taxon>
        <taxon>Shewanella</taxon>
    </lineage>
</organism>
<dbReference type="Pfam" id="PF05618">
    <property type="entry name" value="Zn_protease"/>
    <property type="match status" value="1"/>
</dbReference>
<evidence type="ECO:0000313" key="3">
    <source>
        <dbReference type="Proteomes" id="UP000055702"/>
    </source>
</evidence>
<dbReference type="SUPFAM" id="SSF50630">
    <property type="entry name" value="Acid proteases"/>
    <property type="match status" value="1"/>
</dbReference>
<dbReference type="AlphaFoldDB" id="A0A106BWL9"/>
<feature type="domain" description="Retropepsin-like aspartic endopeptidase" evidence="1">
    <location>
        <begin position="8"/>
        <end position="141"/>
    </location>
</feature>
<dbReference type="PANTHER" id="PTHR38037:SF1">
    <property type="entry name" value="ATP-DEPENDENT ZINC PROTEASE DOMAIN-CONTAINING PROTEIN-RELATED"/>
    <property type="match status" value="1"/>
</dbReference>
<proteinExistence type="predicted"/>
<reference evidence="2 3" key="1">
    <citation type="submission" date="2016-01" db="EMBL/GenBank/DDBJ databases">
        <title>Draft genome of the antarctic isolate Shewanella frigidimarina Ag06-30.</title>
        <authorList>
            <person name="Parmeciano Di Noto G."/>
            <person name="Vazquez S."/>
            <person name="Mac Cormack W."/>
            <person name="Iriarte A."/>
            <person name="Quiroga C."/>
        </authorList>
    </citation>
    <scope>NUCLEOTIDE SEQUENCE [LARGE SCALE GENOMIC DNA]</scope>
    <source>
        <strain evidence="2 3">Ag06-30</strain>
    </source>
</reference>
<evidence type="ECO:0000259" key="1">
    <source>
        <dbReference type="Pfam" id="PF05618"/>
    </source>
</evidence>
<accession>A0A106BWL9</accession>
<dbReference type="InterPro" id="IPR008503">
    <property type="entry name" value="Asp_endopeptidase"/>
</dbReference>
<name>A0A106BWL9_SHEFR</name>
<dbReference type="EMBL" id="LRDC01000079">
    <property type="protein sequence ID" value="KVW99987.1"/>
    <property type="molecule type" value="Genomic_DNA"/>
</dbReference>
<evidence type="ECO:0000313" key="2">
    <source>
        <dbReference type="EMBL" id="KVW99987.1"/>
    </source>
</evidence>
<gene>
    <name evidence="2" type="ORF">AWJ07_10605</name>
</gene>
<dbReference type="RefSeq" id="WP_011636685.1">
    <property type="nucleotide sequence ID" value="NZ_JBBMQR010000001.1"/>
</dbReference>
<dbReference type="GeneID" id="41836571"/>
<sequence>MTEHSLGIVGWREWGTFPDIGNERVKIKVDTGAKTSCLHAFKIKPFQKENQKWVRVWLHPDQGSDREVVCEFHVFDRRDVSDSGGHVTKRYVIKTPILIGDQLFDIELTLTNRDHMKFRMLLGRRALEGRFLVNSAESFLAGE</sequence>
<dbReference type="InterPro" id="IPR021109">
    <property type="entry name" value="Peptidase_aspartic_dom_sf"/>
</dbReference>
<dbReference type="Gene3D" id="2.40.70.10">
    <property type="entry name" value="Acid Proteases"/>
    <property type="match status" value="1"/>
</dbReference>
<comment type="caution">
    <text evidence="2">The sequence shown here is derived from an EMBL/GenBank/DDBJ whole genome shotgun (WGS) entry which is preliminary data.</text>
</comment>
<dbReference type="Proteomes" id="UP000055702">
    <property type="component" value="Unassembled WGS sequence"/>
</dbReference>
<dbReference type="OMA" id="MRFRMLL"/>